<proteinExistence type="predicted"/>
<accession>A0AAJ5YUE2</accession>
<sequence length="365" mass="42741">MLSDLRKEKNCLLNERQDLCTEIQLGRQRELKLRAQLTKQETTIARYKERATHMSKNSIPLHVFEEEQQKTREARTEAETNAARCEELIERLKEANERDELDDVLQMNIRCIAHAAGKLACRSSRPQELKSTAAPTVPTEIRDNALEQEYIQVLRTQRDSLYMELHEAHKRMRELQTYCTSIEMQLFDQQTFTEFDQDRLTELEIAEQCAKIDSDRLSLRLEMSQDETLRISTLLDSLYKRYDRALCASRAKEQNQNEERRIEVENANRAAQQKEKKLQAEICRLEEELDHVAWYQEAYAQRSRQADLLTEHAMLAEQGAREYHIHTLSNYAETLQQNLDCLDAQKDGIKNIDTGENHHEADAES</sequence>
<keyword evidence="1" id="KW-0175">Coiled coil</keyword>
<feature type="coiled-coil region" evidence="1">
    <location>
        <begin position="75"/>
        <end position="102"/>
    </location>
</feature>
<dbReference type="AlphaFoldDB" id="A0AAJ5YUE2"/>
<evidence type="ECO:0000313" key="3">
    <source>
        <dbReference type="Proteomes" id="UP001219567"/>
    </source>
</evidence>
<name>A0AAJ5YUE2_9BASI</name>
<reference evidence="2 3" key="1">
    <citation type="submission" date="2023-03" db="EMBL/GenBank/DDBJ databases">
        <title>Mating type loci evolution in Malassezia.</title>
        <authorList>
            <person name="Coelho M.A."/>
        </authorList>
    </citation>
    <scope>NUCLEOTIDE SEQUENCE [LARGE SCALE GENOMIC DNA]</scope>
    <source>
        <strain evidence="2 3">CBS 9725</strain>
    </source>
</reference>
<organism evidence="2 3">
    <name type="scientific">Malassezia yamatoensis</name>
    <dbReference type="NCBI Taxonomy" id="253288"/>
    <lineage>
        <taxon>Eukaryota</taxon>
        <taxon>Fungi</taxon>
        <taxon>Dikarya</taxon>
        <taxon>Basidiomycota</taxon>
        <taxon>Ustilaginomycotina</taxon>
        <taxon>Malasseziomycetes</taxon>
        <taxon>Malasseziales</taxon>
        <taxon>Malasseziaceae</taxon>
        <taxon>Malassezia</taxon>
    </lineage>
</organism>
<gene>
    <name evidence="2" type="ORF">MYAM1_003572</name>
</gene>
<evidence type="ECO:0000256" key="1">
    <source>
        <dbReference type="SAM" id="Coils"/>
    </source>
</evidence>
<dbReference type="EMBL" id="CP119948">
    <property type="protein sequence ID" value="WFD00819.1"/>
    <property type="molecule type" value="Genomic_DNA"/>
</dbReference>
<feature type="coiled-coil region" evidence="1">
    <location>
        <begin position="248"/>
        <end position="288"/>
    </location>
</feature>
<evidence type="ECO:0000313" key="2">
    <source>
        <dbReference type="EMBL" id="WFD00819.1"/>
    </source>
</evidence>
<keyword evidence="3" id="KW-1185">Reference proteome</keyword>
<dbReference type="Proteomes" id="UP001219567">
    <property type="component" value="Chromosome 6"/>
</dbReference>
<protein>
    <submittedName>
        <fullName evidence="2">Uncharacterized protein</fullName>
    </submittedName>
</protein>